<dbReference type="Proteomes" id="UP000501237">
    <property type="component" value="Chromosome"/>
</dbReference>
<accession>A0A679GFF8</accession>
<proteinExistence type="predicted"/>
<evidence type="ECO:0000313" key="2">
    <source>
        <dbReference type="Proteomes" id="UP000501237"/>
    </source>
</evidence>
<dbReference type="SUPFAM" id="SSF48371">
    <property type="entry name" value="ARM repeat"/>
    <property type="match status" value="1"/>
</dbReference>
<evidence type="ECO:0000313" key="1">
    <source>
        <dbReference type="EMBL" id="BCA27078.1"/>
    </source>
</evidence>
<dbReference type="EMBL" id="AP022642">
    <property type="protein sequence ID" value="BCA27078.1"/>
    <property type="molecule type" value="Genomic_DNA"/>
</dbReference>
<dbReference type="InterPro" id="IPR011989">
    <property type="entry name" value="ARM-like"/>
</dbReference>
<sequence>MNTTQWLAHWRDQLRVRQAAGEYTDWLRYRLDEAETVLANGTVITARELPLQRNGFIREGVLRRQLEREDETALAYCLVCLNDPVASLRELARAELEHRQPNATAESLLDNLDLLLDLQRKQRADHSVALERIRARLREPALRGSVRAALPGLRGQEARFVFDALANEEQPDAELIDKALVHPDPALRARVMDRLGRLPAESTAPLWRQALSDRNGRLRARALYALIKAEPNAPELHGWLETALLDVSPSVRDLARWAAPRHGVDAAAVVHRALVLVPVDRGRWHGVLGQAAELRLEEAVPLARQALASPLPSVRRRGLQVLVEQVPEQASDACLALLDDSAPGVVVEALQGLERLCHPAFEPALRAAMTRLAATDMAGSLRLSRILPTHAQLEALLDGLCEAPQASREPWLQALRAWRHRQKRLVNWTSTTHLKARLESLRGQQLMPEEELSALVRAL</sequence>
<protein>
    <recommendedName>
        <fullName evidence="3">PBS lyase</fullName>
    </recommendedName>
</protein>
<dbReference type="KEGG" id="poj:PtoMrB4_10550"/>
<dbReference type="RefSeq" id="WP_172432708.1">
    <property type="nucleotide sequence ID" value="NZ_AP022642.1"/>
</dbReference>
<dbReference type="InterPro" id="IPR016024">
    <property type="entry name" value="ARM-type_fold"/>
</dbReference>
<evidence type="ECO:0008006" key="3">
    <source>
        <dbReference type="Google" id="ProtNLM"/>
    </source>
</evidence>
<reference evidence="1 2" key="1">
    <citation type="journal article" date="2020" name="Microbiol. Resour. Announc.">
        <title>Complete genome sequence of Pseudomonas otitidis strain MrB4, isolated from Lake Biwa in Japan.</title>
        <authorList>
            <person name="Miyazaki K."/>
            <person name="Hase E."/>
            <person name="Maruya T."/>
        </authorList>
    </citation>
    <scope>NUCLEOTIDE SEQUENCE [LARGE SCALE GENOMIC DNA]</scope>
    <source>
        <strain evidence="1 2">MrB4</strain>
    </source>
</reference>
<dbReference type="Gene3D" id="1.25.10.10">
    <property type="entry name" value="Leucine-rich Repeat Variant"/>
    <property type="match status" value="2"/>
</dbReference>
<name>A0A679GFF8_9GAMM</name>
<gene>
    <name evidence="1" type="ORF">PtoMrB4_10550</name>
</gene>
<organism evidence="1 2">
    <name type="scientific">Metapseudomonas otitidis</name>
    <dbReference type="NCBI Taxonomy" id="319939"/>
    <lineage>
        <taxon>Bacteria</taxon>
        <taxon>Pseudomonadati</taxon>
        <taxon>Pseudomonadota</taxon>
        <taxon>Gammaproteobacteria</taxon>
        <taxon>Pseudomonadales</taxon>
        <taxon>Pseudomonadaceae</taxon>
        <taxon>Metapseudomonas</taxon>
    </lineage>
</organism>
<dbReference type="AlphaFoldDB" id="A0A679GFF8"/>
<dbReference type="GeneID" id="57396266"/>